<dbReference type="OrthoDB" id="10663458at2759"/>
<keyword evidence="2" id="KW-1185">Reference proteome</keyword>
<gene>
    <name evidence="1" type="ORF">F7725_025972</name>
</gene>
<dbReference type="AlphaFoldDB" id="A0A7J5X6M7"/>
<accession>A0A7J5X6M7</accession>
<reference evidence="1 2" key="1">
    <citation type="submission" date="2020-03" db="EMBL/GenBank/DDBJ databases">
        <title>Dissostichus mawsoni Genome sequencing and assembly.</title>
        <authorList>
            <person name="Park H."/>
        </authorList>
    </citation>
    <scope>NUCLEOTIDE SEQUENCE [LARGE SCALE GENOMIC DNA]</scope>
    <source>
        <strain evidence="1">DM0001</strain>
        <tissue evidence="1">Muscle</tissue>
    </source>
</reference>
<comment type="caution">
    <text evidence="1">The sequence shown here is derived from an EMBL/GenBank/DDBJ whole genome shotgun (WGS) entry which is preliminary data.</text>
</comment>
<organism evidence="1 2">
    <name type="scientific">Dissostichus mawsoni</name>
    <name type="common">Antarctic cod</name>
    <dbReference type="NCBI Taxonomy" id="36200"/>
    <lineage>
        <taxon>Eukaryota</taxon>
        <taxon>Metazoa</taxon>
        <taxon>Chordata</taxon>
        <taxon>Craniata</taxon>
        <taxon>Vertebrata</taxon>
        <taxon>Euteleostomi</taxon>
        <taxon>Actinopterygii</taxon>
        <taxon>Neopterygii</taxon>
        <taxon>Teleostei</taxon>
        <taxon>Neoteleostei</taxon>
        <taxon>Acanthomorphata</taxon>
        <taxon>Eupercaria</taxon>
        <taxon>Perciformes</taxon>
        <taxon>Notothenioidei</taxon>
        <taxon>Nototheniidae</taxon>
        <taxon>Dissostichus</taxon>
    </lineage>
</organism>
<evidence type="ECO:0000313" key="2">
    <source>
        <dbReference type="Proteomes" id="UP000518266"/>
    </source>
</evidence>
<sequence length="238" mass="26083">MLTTGLKVFSESAMNVSISSTVRGTHRLIQQVVDEVDAWLHREDHPLLHQAAHPETLQPGLVHTLRPLVSQAVGHEDGPQVDLHHGVHGAAQQPEPQQLLQVDPVRQAMMTWFDGGHDGSGGFEHGFVDVPLILLVYRSTSSSISVALRQFGNKKDGFPRVHINGSKTVRLGYSKSPTPYLSEEQVGVGAEPLFLLPPLQHHHRPRHDAIFVLQSAAQTPAVLCEQSSRNPEGLVPQP</sequence>
<proteinExistence type="predicted"/>
<dbReference type="Proteomes" id="UP000518266">
    <property type="component" value="Unassembled WGS sequence"/>
</dbReference>
<dbReference type="EMBL" id="JAAKFY010000027">
    <property type="protein sequence ID" value="KAF3832307.1"/>
    <property type="molecule type" value="Genomic_DNA"/>
</dbReference>
<feature type="non-terminal residue" evidence="1">
    <location>
        <position position="1"/>
    </location>
</feature>
<protein>
    <submittedName>
        <fullName evidence="1">Uncharacterized protein</fullName>
    </submittedName>
</protein>
<evidence type="ECO:0000313" key="1">
    <source>
        <dbReference type="EMBL" id="KAF3832307.1"/>
    </source>
</evidence>
<name>A0A7J5X6M7_DISMA</name>